<proteinExistence type="predicted"/>
<reference evidence="1" key="1">
    <citation type="submission" date="2018-02" db="EMBL/GenBank/DDBJ databases">
        <title>Rhizophora mucronata_Transcriptome.</title>
        <authorList>
            <person name="Meera S.P."/>
            <person name="Sreeshan A."/>
            <person name="Augustine A."/>
        </authorList>
    </citation>
    <scope>NUCLEOTIDE SEQUENCE</scope>
    <source>
        <tissue evidence="1">Leaf</tissue>
    </source>
</reference>
<protein>
    <submittedName>
        <fullName evidence="1">Uncharacterized protein</fullName>
    </submittedName>
</protein>
<evidence type="ECO:0000313" key="1">
    <source>
        <dbReference type="EMBL" id="MBX42303.1"/>
    </source>
</evidence>
<name>A0A2P2NIN4_RHIMU</name>
<dbReference type="EMBL" id="GGEC01061819">
    <property type="protein sequence ID" value="MBX42303.1"/>
    <property type="molecule type" value="Transcribed_RNA"/>
</dbReference>
<sequence>MHPYVHFLLQFAKS</sequence>
<accession>A0A2P2NIN4</accession>
<organism evidence="1">
    <name type="scientific">Rhizophora mucronata</name>
    <name type="common">Asiatic mangrove</name>
    <dbReference type="NCBI Taxonomy" id="61149"/>
    <lineage>
        <taxon>Eukaryota</taxon>
        <taxon>Viridiplantae</taxon>
        <taxon>Streptophyta</taxon>
        <taxon>Embryophyta</taxon>
        <taxon>Tracheophyta</taxon>
        <taxon>Spermatophyta</taxon>
        <taxon>Magnoliopsida</taxon>
        <taxon>eudicotyledons</taxon>
        <taxon>Gunneridae</taxon>
        <taxon>Pentapetalae</taxon>
        <taxon>rosids</taxon>
        <taxon>fabids</taxon>
        <taxon>Malpighiales</taxon>
        <taxon>Rhizophoraceae</taxon>
        <taxon>Rhizophora</taxon>
    </lineage>
</organism>